<feature type="domain" description="DUF3943" evidence="2">
    <location>
        <begin position="150"/>
        <end position="254"/>
    </location>
</feature>
<name>D0LJR4_HALO1</name>
<feature type="signal peptide" evidence="1">
    <location>
        <begin position="1"/>
        <end position="39"/>
    </location>
</feature>
<gene>
    <name evidence="3" type="ordered locus">Hoch_5946</name>
</gene>
<dbReference type="Pfam" id="PF13084">
    <property type="entry name" value="DUF3943"/>
    <property type="match status" value="1"/>
</dbReference>
<dbReference type="RefSeq" id="WP_012831013.1">
    <property type="nucleotide sequence ID" value="NC_013440.1"/>
</dbReference>
<evidence type="ECO:0000313" key="4">
    <source>
        <dbReference type="Proteomes" id="UP000001880"/>
    </source>
</evidence>
<protein>
    <recommendedName>
        <fullName evidence="2">DUF3943 domain-containing protein</fullName>
    </recommendedName>
</protein>
<dbReference type="eggNOG" id="ENOG50331X9">
    <property type="taxonomic scope" value="Bacteria"/>
</dbReference>
<organism evidence="3 4">
    <name type="scientific">Haliangium ochraceum (strain DSM 14365 / JCM 11303 / SMP-2)</name>
    <dbReference type="NCBI Taxonomy" id="502025"/>
    <lineage>
        <taxon>Bacteria</taxon>
        <taxon>Pseudomonadati</taxon>
        <taxon>Myxococcota</taxon>
        <taxon>Polyangia</taxon>
        <taxon>Haliangiales</taxon>
        <taxon>Kofleriaceae</taxon>
        <taxon>Haliangium</taxon>
    </lineage>
</organism>
<keyword evidence="4" id="KW-1185">Reference proteome</keyword>
<dbReference type="Proteomes" id="UP000001880">
    <property type="component" value="Chromosome"/>
</dbReference>
<evidence type="ECO:0000259" key="2">
    <source>
        <dbReference type="Pfam" id="PF13084"/>
    </source>
</evidence>
<proteinExistence type="predicted"/>
<dbReference type="STRING" id="502025.Hoch_5946"/>
<evidence type="ECO:0000313" key="3">
    <source>
        <dbReference type="EMBL" id="ACY18421.1"/>
    </source>
</evidence>
<dbReference type="HOGENOM" id="CLU_471569_0_0_7"/>
<feature type="chain" id="PRO_5003010173" description="DUF3943 domain-containing protein" evidence="1">
    <location>
        <begin position="40"/>
        <end position="578"/>
    </location>
</feature>
<dbReference type="AlphaFoldDB" id="D0LJR4"/>
<dbReference type="OrthoDB" id="5480324at2"/>
<evidence type="ECO:0000256" key="1">
    <source>
        <dbReference type="SAM" id="SignalP"/>
    </source>
</evidence>
<dbReference type="KEGG" id="hoh:Hoch_5946"/>
<accession>D0LJR4</accession>
<dbReference type="InterPro" id="IPR025079">
    <property type="entry name" value="DUF3943"/>
</dbReference>
<dbReference type="EMBL" id="CP001804">
    <property type="protein sequence ID" value="ACY18421.1"/>
    <property type="molecule type" value="Genomic_DNA"/>
</dbReference>
<keyword evidence="1" id="KW-0732">Signal</keyword>
<sequence length="578" mass="62491">MRVAHRFTAPAPALAPSLASSLALVAALAVLALAAPVHAQEAAPAPEPVAADSTAKATAPMASEAPCQLLAPGCFLDRMDENADSGGRLRDAEQAYARLHQRPRPQRLRAALEMGTLLGIGTAWYWIDRTRQVADWDFPSIKQRFTGEAIRLDNNDFWINFIAHPLDGAAAHALSRANHLSLAESFGFGLGTSLAWEYGLEFREKISINDIIVTPVTGVVVGEFMHRLGQSLGAARPPGTRRWYHELARWGLGPTVAIHDALDAPGADASPAERTAWAQRMAARRDIWRSLRISYGLSFEHQAPAGASPALALRFDGRLVTIPGFLAPGRFSRWFFDADLAALRLDLGLGLGLGAGPRADTGTRGSGVDLYGDTVLVGWYGQRIPAASVGAAAAVGVGLGYRYADETYAPWRDQLGIAHLPGLAVDAFLVGGGARLRAYARVHGDFAGLHAAPFRAWEAANPDALTKSILRKQGYYYGWGLSGRLGLAIESDALSLGGEVFYGSYDSQEGLDRIQDELSEDVRVDSRVRDAEAWLRLALPASLHAELAVLERYRDTRVEEFRASARLRRYLVRIGAAF</sequence>
<reference evidence="3 4" key="1">
    <citation type="journal article" date="2010" name="Stand. Genomic Sci.">
        <title>Complete genome sequence of Haliangium ochraceum type strain (SMP-2).</title>
        <authorList>
            <consortium name="US DOE Joint Genome Institute (JGI-PGF)"/>
            <person name="Ivanova N."/>
            <person name="Daum C."/>
            <person name="Lang E."/>
            <person name="Abt B."/>
            <person name="Kopitz M."/>
            <person name="Saunders E."/>
            <person name="Lapidus A."/>
            <person name="Lucas S."/>
            <person name="Glavina Del Rio T."/>
            <person name="Nolan M."/>
            <person name="Tice H."/>
            <person name="Copeland A."/>
            <person name="Cheng J.F."/>
            <person name="Chen F."/>
            <person name="Bruce D."/>
            <person name="Goodwin L."/>
            <person name="Pitluck S."/>
            <person name="Mavromatis K."/>
            <person name="Pati A."/>
            <person name="Mikhailova N."/>
            <person name="Chen A."/>
            <person name="Palaniappan K."/>
            <person name="Land M."/>
            <person name="Hauser L."/>
            <person name="Chang Y.J."/>
            <person name="Jeffries C.D."/>
            <person name="Detter J.C."/>
            <person name="Brettin T."/>
            <person name="Rohde M."/>
            <person name="Goker M."/>
            <person name="Bristow J."/>
            <person name="Markowitz V."/>
            <person name="Eisen J.A."/>
            <person name="Hugenholtz P."/>
            <person name="Kyrpides N.C."/>
            <person name="Klenk H.P."/>
        </authorList>
    </citation>
    <scope>NUCLEOTIDE SEQUENCE [LARGE SCALE GENOMIC DNA]</scope>
    <source>
        <strain evidence="4">DSM 14365 / CIP 107738 / JCM 11303 / AJ 13395 / SMP-2</strain>
    </source>
</reference>